<gene>
    <name evidence="2" type="ORF">G4D64_01970</name>
    <name evidence="1" type="ORF">H1Z61_01975</name>
</gene>
<evidence type="ECO:0000313" key="4">
    <source>
        <dbReference type="Proteomes" id="UP000570010"/>
    </source>
</evidence>
<dbReference type="Gene3D" id="3.40.720.10">
    <property type="entry name" value="Alkaline Phosphatase, subunit A"/>
    <property type="match status" value="1"/>
</dbReference>
<dbReference type="AlphaFoldDB" id="A0A6B3VPS7"/>
<dbReference type="Proteomes" id="UP000472971">
    <property type="component" value="Unassembled WGS sequence"/>
</dbReference>
<dbReference type="Proteomes" id="UP000570010">
    <property type="component" value="Unassembled WGS sequence"/>
</dbReference>
<organism evidence="2 3">
    <name type="scientific">Bacillus aquiflavi</name>
    <dbReference type="NCBI Taxonomy" id="2672567"/>
    <lineage>
        <taxon>Bacteria</taxon>
        <taxon>Bacillati</taxon>
        <taxon>Bacillota</taxon>
        <taxon>Bacilli</taxon>
        <taxon>Bacillales</taxon>
        <taxon>Bacillaceae</taxon>
        <taxon>Bacillus</taxon>
    </lineage>
</organism>
<dbReference type="Pfam" id="PF01663">
    <property type="entry name" value="Phosphodiest"/>
    <property type="match status" value="1"/>
</dbReference>
<dbReference type="SUPFAM" id="SSF53649">
    <property type="entry name" value="Alkaline phosphatase-like"/>
    <property type="match status" value="1"/>
</dbReference>
<reference evidence="2 3" key="1">
    <citation type="submission" date="2020-02" db="EMBL/GenBank/DDBJ databases">
        <title>Bacillus aquiflavi sp. nov., isolated from yellow water of strong flavor Chinese baijiu in Yibin region of China.</title>
        <authorList>
            <person name="Xie J."/>
        </authorList>
    </citation>
    <scope>NUCLEOTIDE SEQUENCE [LARGE SCALE GENOMIC DNA]</scope>
    <source>
        <strain evidence="2 3">3H-10</strain>
    </source>
</reference>
<dbReference type="EMBL" id="JACEIO010000003">
    <property type="protein sequence ID" value="MBA4535935.1"/>
    <property type="molecule type" value="Genomic_DNA"/>
</dbReference>
<proteinExistence type="predicted"/>
<reference evidence="1 4" key="2">
    <citation type="submission" date="2020-07" db="EMBL/GenBank/DDBJ databases">
        <authorList>
            <person name="Feng H."/>
        </authorList>
    </citation>
    <scope>NUCLEOTIDE SEQUENCE [LARGE SCALE GENOMIC DNA]</scope>
    <source>
        <strain evidence="1">S-12</strain>
        <strain evidence="4">s-12</strain>
    </source>
</reference>
<protein>
    <submittedName>
        <fullName evidence="2">Alkaline phosphatase family protein</fullName>
    </submittedName>
</protein>
<comment type="caution">
    <text evidence="2">The sequence shown here is derived from an EMBL/GenBank/DDBJ whole genome shotgun (WGS) entry which is preliminary data.</text>
</comment>
<sequence length="491" mass="55929">MKNDQKKHVIMLVIDSLMNAPLQQAVNHGHAPALKFFIEHGKLYPAVVSSFPTMSVNIDSTLLTGTYGDIHRLPGLVWFSKEENRLINYGSHVRELLKLGLTRSVKDILIHLNNDHLGKNVKTIHEELAHLGKQSASINTLMYRGNDQYQLKLPKLFTLFKSFNINWPTNGPSLFTYGALSQFSQLKRNNHFWQKYGFNDAFSVQELNYLIHNDLLPEFTIVYLPNLDKDVHKNGPLYIKGVNKVDRQLQKILNTYPSWKEALTENIWIIMGDSGQAPIHAVRKKALIDLRRLLHSYRIMKLKDGVKKEDEIVLGVNERMAFIYSLNPSQLPLQKIAKVLQKDKRIDMIAWKETDFVHVISSVKAGRLNFKPEGKYKDQYEQSWSITGEASILDLLIRNNEVKYNRYPDALARLYSAVISHEGSYLVLSAKPGFEFIGEGSPTHVGGASHGGLHKQDSLVPMIVTGTHSSPKYSRIVDLKAWLLTLINEQV</sequence>
<evidence type="ECO:0000313" key="3">
    <source>
        <dbReference type="Proteomes" id="UP000472971"/>
    </source>
</evidence>
<evidence type="ECO:0000313" key="1">
    <source>
        <dbReference type="EMBL" id="MBA4535935.1"/>
    </source>
</evidence>
<dbReference type="InterPro" id="IPR017850">
    <property type="entry name" value="Alkaline_phosphatase_core_sf"/>
</dbReference>
<evidence type="ECO:0000313" key="2">
    <source>
        <dbReference type="EMBL" id="NEY80310.1"/>
    </source>
</evidence>
<keyword evidence="3" id="KW-1185">Reference proteome</keyword>
<dbReference type="InterPro" id="IPR002591">
    <property type="entry name" value="Phosphodiest/P_Trfase"/>
</dbReference>
<dbReference type="RefSeq" id="WP_163239583.1">
    <property type="nucleotide sequence ID" value="NZ_JAAIWN010000003.1"/>
</dbReference>
<dbReference type="EMBL" id="JAAIWN010000003">
    <property type="protein sequence ID" value="NEY80310.1"/>
    <property type="molecule type" value="Genomic_DNA"/>
</dbReference>
<name>A0A6B3VPS7_9BACI</name>
<accession>A0A6B3VPS7</accession>